<dbReference type="PANTHER" id="PTHR10291:SF0">
    <property type="entry name" value="DEHYDRODOLICHYL DIPHOSPHATE SYNTHASE 2"/>
    <property type="match status" value="1"/>
</dbReference>
<feature type="active site" description="Proton acceptor" evidence="2">
    <location>
        <position position="78"/>
    </location>
</feature>
<dbReference type="CDD" id="cd00475">
    <property type="entry name" value="Cis_IPPS"/>
    <property type="match status" value="1"/>
</dbReference>
<comment type="cofactor">
    <cofactor evidence="2">
        <name>Mg(2+)</name>
        <dbReference type="ChEBI" id="CHEBI:18420"/>
    </cofactor>
    <text evidence="2">Binds 2 magnesium ions per subunit.</text>
</comment>
<reference evidence="3 4" key="1">
    <citation type="submission" date="2018-02" db="EMBL/GenBank/DDBJ databases">
        <title>Comparative genomes isolates from brazilian mangrove.</title>
        <authorList>
            <person name="Araujo J.E."/>
            <person name="Taketani R.G."/>
            <person name="Silva M.C.P."/>
            <person name="Loureco M.V."/>
            <person name="Andreote F.D."/>
        </authorList>
    </citation>
    <scope>NUCLEOTIDE SEQUENCE [LARGE SCALE GENOMIC DNA]</scope>
    <source>
        <strain evidence="3 4">NAP PRIS-MGV</strain>
    </source>
</reference>
<dbReference type="EMBL" id="PUIB01000029">
    <property type="protein sequence ID" value="PQO26879.1"/>
    <property type="molecule type" value="Genomic_DNA"/>
</dbReference>
<dbReference type="PROSITE" id="PS01066">
    <property type="entry name" value="UPP_SYNTHASE"/>
    <property type="match status" value="1"/>
</dbReference>
<dbReference type="GO" id="GO:0045547">
    <property type="term" value="F:ditrans,polycis-polyprenyl diphosphate synthase [(2E,6E)-farnesyl diphosphate specific] activity"/>
    <property type="evidence" value="ECO:0007669"/>
    <property type="project" value="TreeGrafter"/>
</dbReference>
<sequence length="259" mass="29044">MTTESSSQSVPADLGVSAERLPRHIAVIMDGNGRWAQRQGLPRVEGHRRGVASVRRTVEECARLGIEQLTLYCLSSENWKRPQYELDFLMHLLEQYMIEERSTIMANNIQVRIIGRRDGIPEQVQQEMDRTIELSSANTGTTLCLAINYGGRGEMVDAVRKIASEAAAGTLDPDSITEDDIASHLYTAGMPDPDLLIRTAGEMRISNFLLWQISYAELWVTQQCWPEFDEDSLRQAIRDFAGRDRRFGGLNADPAEGAT</sequence>
<feature type="binding site" evidence="2">
    <location>
        <position position="35"/>
    </location>
    <ligand>
        <name>substrate</name>
    </ligand>
</feature>
<proteinExistence type="inferred from homology"/>
<evidence type="ECO:0000256" key="1">
    <source>
        <dbReference type="ARBA" id="ARBA00022679"/>
    </source>
</evidence>
<dbReference type="InterPro" id="IPR018520">
    <property type="entry name" value="UPP_synth-like_CS"/>
</dbReference>
<keyword evidence="2" id="KW-0479">Metal-binding</keyword>
<organism evidence="3 4">
    <name type="scientific">Blastopirellula marina</name>
    <dbReference type="NCBI Taxonomy" id="124"/>
    <lineage>
        <taxon>Bacteria</taxon>
        <taxon>Pseudomonadati</taxon>
        <taxon>Planctomycetota</taxon>
        <taxon>Planctomycetia</taxon>
        <taxon>Pirellulales</taxon>
        <taxon>Pirellulaceae</taxon>
        <taxon>Blastopirellula</taxon>
    </lineage>
</organism>
<feature type="binding site" evidence="2">
    <location>
        <position position="217"/>
    </location>
    <ligand>
        <name>Mg(2+)</name>
        <dbReference type="ChEBI" id="CHEBI:18420"/>
    </ligand>
</feature>
<feature type="binding site" evidence="2">
    <location>
        <position position="79"/>
    </location>
    <ligand>
        <name>substrate</name>
    </ligand>
</feature>
<protein>
    <recommendedName>
        <fullName evidence="2">Isoprenyl transferase</fullName>
        <ecNumber evidence="2">2.5.1.-</ecNumber>
    </recommendedName>
</protein>
<dbReference type="GO" id="GO:0000287">
    <property type="term" value="F:magnesium ion binding"/>
    <property type="evidence" value="ECO:0007669"/>
    <property type="project" value="UniProtKB-UniRule"/>
</dbReference>
<dbReference type="InterPro" id="IPR001441">
    <property type="entry name" value="UPP_synth-like"/>
</dbReference>
<dbReference type="RefSeq" id="WP_105359990.1">
    <property type="nucleotide sequence ID" value="NZ_PUIB01000029.1"/>
</dbReference>
<keyword evidence="2" id="KW-0460">Magnesium</keyword>
<dbReference type="NCBIfam" id="NF011405">
    <property type="entry name" value="PRK14830.1"/>
    <property type="match status" value="1"/>
</dbReference>
<dbReference type="Gene3D" id="3.40.1180.10">
    <property type="entry name" value="Decaprenyl diphosphate synthase-like"/>
    <property type="match status" value="1"/>
</dbReference>
<feature type="binding site" evidence="2">
    <location>
        <begin position="204"/>
        <end position="206"/>
    </location>
    <ligand>
        <name>substrate</name>
    </ligand>
</feature>
<feature type="binding site" evidence="2">
    <location>
        <position position="47"/>
    </location>
    <ligand>
        <name>substrate</name>
    </ligand>
</feature>
<dbReference type="GO" id="GO:0016094">
    <property type="term" value="P:polyprenol biosynthetic process"/>
    <property type="evidence" value="ECO:0007669"/>
    <property type="project" value="TreeGrafter"/>
</dbReference>
<evidence type="ECO:0000313" key="3">
    <source>
        <dbReference type="EMBL" id="PQO26879.1"/>
    </source>
</evidence>
<comment type="subunit">
    <text evidence="2">Homodimer.</text>
</comment>
<evidence type="ECO:0000313" key="4">
    <source>
        <dbReference type="Proteomes" id="UP000239388"/>
    </source>
</evidence>
<keyword evidence="1 2" id="KW-0808">Transferase</keyword>
<evidence type="ECO:0000256" key="2">
    <source>
        <dbReference type="HAMAP-Rule" id="MF_01139"/>
    </source>
</evidence>
<feature type="binding site" evidence="2">
    <location>
        <position position="43"/>
    </location>
    <ligand>
        <name>substrate</name>
    </ligand>
</feature>
<dbReference type="SUPFAM" id="SSF64005">
    <property type="entry name" value="Undecaprenyl diphosphate synthase"/>
    <property type="match status" value="1"/>
</dbReference>
<name>A0A2S8F3Z6_9BACT</name>
<dbReference type="Pfam" id="PF01255">
    <property type="entry name" value="Prenyltransf"/>
    <property type="match status" value="1"/>
</dbReference>
<dbReference type="HAMAP" id="MF_01139">
    <property type="entry name" value="ISPT"/>
    <property type="match status" value="1"/>
</dbReference>
<dbReference type="Proteomes" id="UP000239388">
    <property type="component" value="Unassembled WGS sequence"/>
</dbReference>
<comment type="caution">
    <text evidence="3">The sequence shown here is derived from an EMBL/GenBank/DDBJ whole genome shotgun (WGS) entry which is preliminary data.</text>
</comment>
<dbReference type="PANTHER" id="PTHR10291">
    <property type="entry name" value="DEHYDRODOLICHYL DIPHOSPHATE SYNTHASE FAMILY MEMBER"/>
    <property type="match status" value="1"/>
</dbReference>
<feature type="binding site" evidence="2">
    <location>
        <position position="30"/>
    </location>
    <ligand>
        <name>Mg(2+)</name>
        <dbReference type="ChEBI" id="CHEBI:18420"/>
    </ligand>
</feature>
<dbReference type="NCBIfam" id="TIGR00055">
    <property type="entry name" value="uppS"/>
    <property type="match status" value="1"/>
</dbReference>
<dbReference type="FunFam" id="3.40.1180.10:FF:000001">
    <property type="entry name" value="(2E,6E)-farnesyl-diphosphate-specific ditrans,polycis-undecaprenyl-diphosphate synthase"/>
    <property type="match status" value="1"/>
</dbReference>
<gene>
    <name evidence="3" type="ORF">C5Y98_29345</name>
</gene>
<dbReference type="InterPro" id="IPR036424">
    <property type="entry name" value="UPP_synth-like_sf"/>
</dbReference>
<feature type="active site" evidence="2">
    <location>
        <position position="30"/>
    </location>
</feature>
<feature type="binding site" evidence="2">
    <location>
        <position position="81"/>
    </location>
    <ligand>
        <name>substrate</name>
    </ligand>
</feature>
<dbReference type="EC" id="2.5.1.-" evidence="2"/>
<comment type="function">
    <text evidence="2">Catalyzes the condensation of isopentenyl diphosphate (IPP) with allylic pyrophosphates generating different type of terpenoids.</text>
</comment>
<feature type="binding site" evidence="2">
    <location>
        <position position="198"/>
    </location>
    <ligand>
        <name>substrate</name>
    </ligand>
</feature>
<feature type="binding site" evidence="2">
    <location>
        <begin position="75"/>
        <end position="77"/>
    </location>
    <ligand>
        <name>substrate</name>
    </ligand>
</feature>
<comment type="similarity">
    <text evidence="2">Belongs to the UPP synthase family.</text>
</comment>
<accession>A0A2S8F3Z6</accession>
<feature type="binding site" evidence="2">
    <location>
        <begin position="31"/>
        <end position="34"/>
    </location>
    <ligand>
        <name>substrate</name>
    </ligand>
</feature>
<dbReference type="AlphaFoldDB" id="A0A2S8F3Z6"/>
<dbReference type="OrthoDB" id="4191603at2"/>